<dbReference type="InParanoid" id="A0A0G4FJI0"/>
<accession>A0A0G4FJI0</accession>
<proteinExistence type="predicted"/>
<dbReference type="AlphaFoldDB" id="A0A0G4FJI0"/>
<name>A0A0G4FJI0_VITBC</name>
<organism evidence="2 3">
    <name type="scientific">Vitrella brassicaformis (strain CCMP3155)</name>
    <dbReference type="NCBI Taxonomy" id="1169540"/>
    <lineage>
        <taxon>Eukaryota</taxon>
        <taxon>Sar</taxon>
        <taxon>Alveolata</taxon>
        <taxon>Colpodellida</taxon>
        <taxon>Vitrellaceae</taxon>
        <taxon>Vitrella</taxon>
    </lineage>
</organism>
<evidence type="ECO:0000256" key="1">
    <source>
        <dbReference type="SAM" id="MobiDB-lite"/>
    </source>
</evidence>
<dbReference type="Proteomes" id="UP000041254">
    <property type="component" value="Unassembled WGS sequence"/>
</dbReference>
<feature type="region of interest" description="Disordered" evidence="1">
    <location>
        <begin position="121"/>
        <end position="226"/>
    </location>
</feature>
<feature type="compositionally biased region" description="Acidic residues" evidence="1">
    <location>
        <begin position="148"/>
        <end position="164"/>
    </location>
</feature>
<dbReference type="EMBL" id="CDMY01000448">
    <property type="protein sequence ID" value="CEM13907.1"/>
    <property type="molecule type" value="Genomic_DNA"/>
</dbReference>
<feature type="compositionally biased region" description="Acidic residues" evidence="1">
    <location>
        <begin position="201"/>
        <end position="218"/>
    </location>
</feature>
<dbReference type="PhylomeDB" id="A0A0G4FJI0"/>
<dbReference type="VEuPathDB" id="CryptoDB:Vbra_558"/>
<keyword evidence="3" id="KW-1185">Reference proteome</keyword>
<sequence length="416" mass="45539">MALVLPHEVWRDQVVSNLGVCDVSRVRSSSRPSGTSVIGCDFILRRIDALLRRYGLSGLIDVDRHGGAAGAAPLPGGLSRIDYLCPRAVSAGAWWPSLSLAVYKTIGHLLSYQGDSLALTTDEQTGENGEDGGPDESSGENEDRQEGEVAEPIEQDGDEQDDLMESVPDQGQHEPPLPPCPSASEYDTWHWCRSGAPPSQEGDDESDESDESYESDDSDDHHNYPHKVGDVRFCILPTDEAPGNQPYDTDDPAVEEDGVFRYSSSSAFMTDNLMCYWSGREGAEDEAAGDQEILMASVPRNDARLRSLMATEAFGDCIVADTHDEDGGDLPLGRTVVLCGHRSNETVAAHLRVARWSTHIDIEIFTTEGCVGGGVSVDECYPITVRHARDVLRRVRLEREVVDQGRRMDDDDDDDE</sequence>
<protein>
    <submittedName>
        <fullName evidence="2">Uncharacterized protein</fullName>
    </submittedName>
</protein>
<reference evidence="2 3" key="1">
    <citation type="submission" date="2014-11" db="EMBL/GenBank/DDBJ databases">
        <authorList>
            <person name="Zhu J."/>
            <person name="Qi W."/>
            <person name="Song R."/>
        </authorList>
    </citation>
    <scope>NUCLEOTIDE SEQUENCE [LARGE SCALE GENOMIC DNA]</scope>
</reference>
<evidence type="ECO:0000313" key="2">
    <source>
        <dbReference type="EMBL" id="CEM13907.1"/>
    </source>
</evidence>
<gene>
    <name evidence="2" type="ORF">Vbra_558</name>
</gene>
<evidence type="ECO:0000313" key="3">
    <source>
        <dbReference type="Proteomes" id="UP000041254"/>
    </source>
</evidence>
<feature type="compositionally biased region" description="Acidic residues" evidence="1">
    <location>
        <begin position="124"/>
        <end position="140"/>
    </location>
</feature>